<comment type="caution">
    <text evidence="1">The sequence shown here is derived from an EMBL/GenBank/DDBJ whole genome shotgun (WGS) entry which is preliminary data.</text>
</comment>
<evidence type="ECO:0000313" key="1">
    <source>
        <dbReference type="EMBL" id="KAJ1368561.1"/>
    </source>
</evidence>
<protein>
    <submittedName>
        <fullName evidence="1">Uncharacterized protein</fullName>
    </submittedName>
</protein>
<keyword evidence="2" id="KW-1185">Reference proteome</keyword>
<dbReference type="InterPro" id="IPR052740">
    <property type="entry name" value="CE4"/>
</dbReference>
<accession>A0AAD5R336</accession>
<dbReference type="EMBL" id="JAHQIW010006228">
    <property type="protein sequence ID" value="KAJ1368561.1"/>
    <property type="molecule type" value="Genomic_DNA"/>
</dbReference>
<proteinExistence type="predicted"/>
<dbReference type="PANTHER" id="PTHR45985">
    <property type="match status" value="1"/>
</dbReference>
<gene>
    <name evidence="1" type="ORF">KIN20_029717</name>
</gene>
<dbReference type="AlphaFoldDB" id="A0AAD5R336"/>
<name>A0AAD5R336_PARTN</name>
<reference evidence="1" key="1">
    <citation type="submission" date="2021-06" db="EMBL/GenBank/DDBJ databases">
        <title>Parelaphostrongylus tenuis whole genome reference sequence.</title>
        <authorList>
            <person name="Garwood T.J."/>
            <person name="Larsen P.A."/>
            <person name="Fountain-Jones N.M."/>
            <person name="Garbe J.R."/>
            <person name="Macchietto M.G."/>
            <person name="Kania S.A."/>
            <person name="Gerhold R.W."/>
            <person name="Richards J.E."/>
            <person name="Wolf T.M."/>
        </authorList>
    </citation>
    <scope>NUCLEOTIDE SEQUENCE</scope>
    <source>
        <strain evidence="1">MNPRO001-30</strain>
        <tissue evidence="1">Meninges</tissue>
    </source>
</reference>
<dbReference type="PANTHER" id="PTHR45985:SF11">
    <property type="entry name" value="EGF-LIKE DOMAIN-CONTAINING PROTEIN"/>
    <property type="match status" value="1"/>
</dbReference>
<organism evidence="1 2">
    <name type="scientific">Parelaphostrongylus tenuis</name>
    <name type="common">Meningeal worm</name>
    <dbReference type="NCBI Taxonomy" id="148309"/>
    <lineage>
        <taxon>Eukaryota</taxon>
        <taxon>Metazoa</taxon>
        <taxon>Ecdysozoa</taxon>
        <taxon>Nematoda</taxon>
        <taxon>Chromadorea</taxon>
        <taxon>Rhabditida</taxon>
        <taxon>Rhabditina</taxon>
        <taxon>Rhabditomorpha</taxon>
        <taxon>Strongyloidea</taxon>
        <taxon>Metastrongylidae</taxon>
        <taxon>Parelaphostrongylus</taxon>
    </lineage>
</organism>
<evidence type="ECO:0000313" key="2">
    <source>
        <dbReference type="Proteomes" id="UP001196413"/>
    </source>
</evidence>
<dbReference type="Proteomes" id="UP001196413">
    <property type="component" value="Unassembled WGS sequence"/>
</dbReference>
<sequence length="60" mass="6805">MVRAAIDLNTTTDQLTNMLLSNFERSYLSNRAPYVLSLNADLLQLNSRNTGMEALQRFVV</sequence>